<keyword evidence="1" id="KW-0863">Zinc-finger</keyword>
<dbReference type="GO" id="GO:0008270">
    <property type="term" value="F:zinc ion binding"/>
    <property type="evidence" value="ECO:0007669"/>
    <property type="project" value="UniProtKB-KW"/>
</dbReference>
<dbReference type="InterPro" id="IPR013087">
    <property type="entry name" value="Znf_C2H2_type"/>
</dbReference>
<comment type="caution">
    <text evidence="4">The sequence shown here is derived from an EMBL/GenBank/DDBJ whole genome shotgun (WGS) entry which is preliminary data.</text>
</comment>
<organism evidence="4 5">
    <name type="scientific">Yasminevirus sp. GU-2018</name>
    <dbReference type="NCBI Taxonomy" id="2420051"/>
    <lineage>
        <taxon>Viruses</taxon>
        <taxon>Varidnaviria</taxon>
        <taxon>Bamfordvirae</taxon>
        <taxon>Nucleocytoviricota</taxon>
        <taxon>Megaviricetes</taxon>
        <taxon>Imitervirales</taxon>
        <taxon>Mimiviridae</taxon>
        <taxon>Klosneuvirinae</taxon>
        <taxon>Yasminevirus</taxon>
        <taxon>Yasminevirus saudimassiliense</taxon>
    </lineage>
</organism>
<dbReference type="Pfam" id="PF00096">
    <property type="entry name" value="zf-C2H2"/>
    <property type="match status" value="2"/>
</dbReference>
<gene>
    <name evidence="4" type="ORF">YASMINEVIRUS_1469</name>
</gene>
<sequence length="301" mass="35574">MEEYKCDRCDKVFQFKKNLKYHLDKNVCVQEDICDPVSFACKYCNKTFTMETNMYRHMRSACRVKKEEDAKKDEIYERLLKVEEDNKRINEENKKLKQKVNTMEKKMKVTKRITNNTNNGTINNGTINNTLNQIVVVGYGHEDLSKLGKSELLKILQNGYHSTIKLTEAVHFNPKYPEYHNVYISNMKDKYAMMYDGAKWTLTMKESLINQIYEDKKNYIEENLEDFVKSLSVSRRKALERWLETDDEDKKIKEIKESIKLLLYNNKNVPLATHKLTEPKIHDKIVVDKIVSKSKKTVKDS</sequence>
<feature type="domain" description="C2H2-type" evidence="3">
    <location>
        <begin position="4"/>
        <end position="22"/>
    </location>
</feature>
<accession>A0A5K0UAB3</accession>
<name>A0A5K0UAB3_9VIRU</name>
<feature type="coiled-coil region" evidence="2">
    <location>
        <begin position="72"/>
        <end position="113"/>
    </location>
</feature>
<evidence type="ECO:0000313" key="5">
    <source>
        <dbReference type="Proteomes" id="UP000594342"/>
    </source>
</evidence>
<evidence type="ECO:0000256" key="1">
    <source>
        <dbReference type="PROSITE-ProRule" id="PRU00042"/>
    </source>
</evidence>
<keyword evidence="5" id="KW-1185">Reference proteome</keyword>
<protein>
    <recommendedName>
        <fullName evidence="3">C2H2-type domain-containing protein</fullName>
    </recommendedName>
</protein>
<dbReference type="Gene3D" id="3.30.160.60">
    <property type="entry name" value="Classic Zinc Finger"/>
    <property type="match status" value="1"/>
</dbReference>
<proteinExistence type="predicted"/>
<keyword evidence="1" id="KW-0862">Zinc</keyword>
<evidence type="ECO:0000259" key="3">
    <source>
        <dbReference type="PROSITE" id="PS50157"/>
    </source>
</evidence>
<dbReference type="SUPFAM" id="SSF57667">
    <property type="entry name" value="beta-beta-alpha zinc fingers"/>
    <property type="match status" value="1"/>
</dbReference>
<dbReference type="EMBL" id="UPSH01000001">
    <property type="protein sequence ID" value="VBB18937.1"/>
    <property type="molecule type" value="Genomic_DNA"/>
</dbReference>
<keyword evidence="2" id="KW-0175">Coiled coil</keyword>
<feature type="domain" description="C2H2-type" evidence="3">
    <location>
        <begin position="39"/>
        <end position="70"/>
    </location>
</feature>
<dbReference type="InterPro" id="IPR036236">
    <property type="entry name" value="Znf_C2H2_sf"/>
</dbReference>
<dbReference type="PROSITE" id="PS50157">
    <property type="entry name" value="ZINC_FINGER_C2H2_2"/>
    <property type="match status" value="2"/>
</dbReference>
<evidence type="ECO:0000256" key="2">
    <source>
        <dbReference type="SAM" id="Coils"/>
    </source>
</evidence>
<keyword evidence="1" id="KW-0479">Metal-binding</keyword>
<evidence type="ECO:0000313" key="4">
    <source>
        <dbReference type="EMBL" id="VBB18937.1"/>
    </source>
</evidence>
<dbReference type="Proteomes" id="UP000594342">
    <property type="component" value="Unassembled WGS sequence"/>
</dbReference>
<reference evidence="4 5" key="1">
    <citation type="submission" date="2018-10" db="EMBL/GenBank/DDBJ databases">
        <authorList>
            <consortium name="IHU Genomes"/>
        </authorList>
    </citation>
    <scope>NUCLEOTIDE SEQUENCE [LARGE SCALE GENOMIC DNA]</scope>
    <source>
        <strain evidence="4 5">A1</strain>
    </source>
</reference>